<gene>
    <name evidence="1" type="ORF">DI563_25725</name>
</gene>
<protein>
    <submittedName>
        <fullName evidence="1">Uncharacterized protein</fullName>
    </submittedName>
</protein>
<evidence type="ECO:0000313" key="1">
    <source>
        <dbReference type="EMBL" id="PZQ65323.1"/>
    </source>
</evidence>
<dbReference type="AlphaFoldDB" id="A0A2W5RDZ0"/>
<feature type="non-terminal residue" evidence="1">
    <location>
        <position position="65"/>
    </location>
</feature>
<evidence type="ECO:0000313" key="2">
    <source>
        <dbReference type="Proteomes" id="UP000249135"/>
    </source>
</evidence>
<organism evidence="1 2">
    <name type="scientific">Variovorax paradoxus</name>
    <dbReference type="NCBI Taxonomy" id="34073"/>
    <lineage>
        <taxon>Bacteria</taxon>
        <taxon>Pseudomonadati</taxon>
        <taxon>Pseudomonadota</taxon>
        <taxon>Betaproteobacteria</taxon>
        <taxon>Burkholderiales</taxon>
        <taxon>Comamonadaceae</taxon>
        <taxon>Variovorax</taxon>
    </lineage>
</organism>
<comment type="caution">
    <text evidence="1">The sequence shown here is derived from an EMBL/GenBank/DDBJ whole genome shotgun (WGS) entry which is preliminary data.</text>
</comment>
<name>A0A2W5RDZ0_VARPD</name>
<reference evidence="1 2" key="1">
    <citation type="submission" date="2017-08" db="EMBL/GenBank/DDBJ databases">
        <title>Infants hospitalized years apart are colonized by the same room-sourced microbial strains.</title>
        <authorList>
            <person name="Brooks B."/>
            <person name="Olm M.R."/>
            <person name="Firek B.A."/>
            <person name="Baker R."/>
            <person name="Thomas B.C."/>
            <person name="Morowitz M.J."/>
            <person name="Banfield J.F."/>
        </authorList>
    </citation>
    <scope>NUCLEOTIDE SEQUENCE [LARGE SCALE GENOMIC DNA]</scope>
    <source>
        <strain evidence="1">S2_005_003_R2_41</strain>
    </source>
</reference>
<proteinExistence type="predicted"/>
<sequence length="65" mass="6767">MDHHAGLGGDDFGIVAVTQYVEMEGAALAALDQAFEHPAQVVREPVRVLVADAGQQRGGGVDPLL</sequence>
<dbReference type="Proteomes" id="UP000249135">
    <property type="component" value="Unassembled WGS sequence"/>
</dbReference>
<accession>A0A2W5RDZ0</accession>
<dbReference type="EMBL" id="QFPP01000504">
    <property type="protein sequence ID" value="PZQ65323.1"/>
    <property type="molecule type" value="Genomic_DNA"/>
</dbReference>